<accession>A0A7J6VJ82</accession>
<name>A0A7J6VJ82_THATH</name>
<keyword evidence="1" id="KW-0812">Transmembrane</keyword>
<gene>
    <name evidence="2" type="ORF">FRX31_026148</name>
</gene>
<evidence type="ECO:0000313" key="2">
    <source>
        <dbReference type="EMBL" id="KAF5184265.1"/>
    </source>
</evidence>
<protein>
    <submittedName>
        <fullName evidence="2">Uncharacterized protein</fullName>
    </submittedName>
</protein>
<reference evidence="2 3" key="1">
    <citation type="submission" date="2020-06" db="EMBL/GenBank/DDBJ databases">
        <title>Transcriptomic and genomic resources for Thalictrum thalictroides and T. hernandezii: Facilitating candidate gene discovery in an emerging model plant lineage.</title>
        <authorList>
            <person name="Arias T."/>
            <person name="Riano-Pachon D.M."/>
            <person name="Di Stilio V.S."/>
        </authorList>
    </citation>
    <scope>NUCLEOTIDE SEQUENCE [LARGE SCALE GENOMIC DNA]</scope>
    <source>
        <strain evidence="3">cv. WT478/WT964</strain>
        <tissue evidence="2">Leaves</tissue>
    </source>
</reference>
<keyword evidence="3" id="KW-1185">Reference proteome</keyword>
<feature type="transmembrane region" description="Helical" evidence="1">
    <location>
        <begin position="40"/>
        <end position="60"/>
    </location>
</feature>
<evidence type="ECO:0000256" key="1">
    <source>
        <dbReference type="SAM" id="Phobius"/>
    </source>
</evidence>
<keyword evidence="1" id="KW-1133">Transmembrane helix</keyword>
<dbReference type="Proteomes" id="UP000554482">
    <property type="component" value="Unassembled WGS sequence"/>
</dbReference>
<evidence type="ECO:0000313" key="3">
    <source>
        <dbReference type="Proteomes" id="UP000554482"/>
    </source>
</evidence>
<sequence>MKSKTMSYNRTVYPQFPALQLGYPGSAISKKHKRAQLQSLVVVVVSTSSGVVISITNVPFTVTNSFVPST</sequence>
<keyword evidence="1" id="KW-0472">Membrane</keyword>
<comment type="caution">
    <text evidence="2">The sequence shown here is derived from an EMBL/GenBank/DDBJ whole genome shotgun (WGS) entry which is preliminary data.</text>
</comment>
<proteinExistence type="predicted"/>
<organism evidence="2 3">
    <name type="scientific">Thalictrum thalictroides</name>
    <name type="common">Rue-anemone</name>
    <name type="synonym">Anemone thalictroides</name>
    <dbReference type="NCBI Taxonomy" id="46969"/>
    <lineage>
        <taxon>Eukaryota</taxon>
        <taxon>Viridiplantae</taxon>
        <taxon>Streptophyta</taxon>
        <taxon>Embryophyta</taxon>
        <taxon>Tracheophyta</taxon>
        <taxon>Spermatophyta</taxon>
        <taxon>Magnoliopsida</taxon>
        <taxon>Ranunculales</taxon>
        <taxon>Ranunculaceae</taxon>
        <taxon>Thalictroideae</taxon>
        <taxon>Thalictrum</taxon>
    </lineage>
</organism>
<dbReference type="EMBL" id="JABWDY010032326">
    <property type="protein sequence ID" value="KAF5184265.1"/>
    <property type="molecule type" value="Genomic_DNA"/>
</dbReference>
<dbReference type="AlphaFoldDB" id="A0A7J6VJ82"/>